<keyword evidence="1" id="KW-0472">Membrane</keyword>
<keyword evidence="1" id="KW-1133">Transmembrane helix</keyword>
<sequence>MNTLKATVLTVCIFLVAAEIIARFCPKNEMINFIRGLISVLLLISAVSSLFHLDINWNVAIDQAQEQQNELSGYVEEQMEDSAQRELEKSIRGLLATIDLKPEKIEIFTDITDESSIVLTKVSATFFYESDAQRADALLQNVLGEETEVEVKTDGH</sequence>
<keyword evidence="3" id="KW-1185">Reference proteome</keyword>
<feature type="transmembrane region" description="Helical" evidence="1">
    <location>
        <begin position="32"/>
        <end position="53"/>
    </location>
</feature>
<evidence type="ECO:0000313" key="3">
    <source>
        <dbReference type="Proteomes" id="UP001524473"/>
    </source>
</evidence>
<proteinExistence type="predicted"/>
<name>A0ABT1RWM0_9FIRM</name>
<dbReference type="RefSeq" id="WP_066865732.1">
    <property type="nucleotide sequence ID" value="NZ_CABKVV010000014.1"/>
</dbReference>
<accession>A0ABT1RWM0</accession>
<comment type="caution">
    <text evidence="2">The sequence shown here is derived from an EMBL/GenBank/DDBJ whole genome shotgun (WGS) entry which is preliminary data.</text>
</comment>
<evidence type="ECO:0000256" key="1">
    <source>
        <dbReference type="SAM" id="Phobius"/>
    </source>
</evidence>
<protein>
    <submittedName>
        <fullName evidence="2">Stage III sporulation protein AF</fullName>
    </submittedName>
</protein>
<gene>
    <name evidence="2" type="ORF">NE695_03955</name>
</gene>
<keyword evidence="1" id="KW-0812">Transmembrane</keyword>
<dbReference type="Proteomes" id="UP001524473">
    <property type="component" value="Unassembled WGS sequence"/>
</dbReference>
<dbReference type="EMBL" id="JANFZH010000006">
    <property type="protein sequence ID" value="MCQ4839069.1"/>
    <property type="molecule type" value="Genomic_DNA"/>
</dbReference>
<reference evidence="2 3" key="1">
    <citation type="submission" date="2022-06" db="EMBL/GenBank/DDBJ databases">
        <title>Isolation of gut microbiota from human fecal samples.</title>
        <authorList>
            <person name="Pamer E.G."/>
            <person name="Barat B."/>
            <person name="Waligurski E."/>
            <person name="Medina S."/>
            <person name="Paddock L."/>
            <person name="Mostad J."/>
        </authorList>
    </citation>
    <scope>NUCLEOTIDE SEQUENCE [LARGE SCALE GENOMIC DNA]</scope>
    <source>
        <strain evidence="2 3">DFI.9.73</strain>
    </source>
</reference>
<evidence type="ECO:0000313" key="2">
    <source>
        <dbReference type="EMBL" id="MCQ4839069.1"/>
    </source>
</evidence>
<dbReference type="GeneID" id="90533053"/>
<organism evidence="2 3">
    <name type="scientific">Neglectibacter timonensis</name>
    <dbReference type="NCBI Taxonomy" id="1776382"/>
    <lineage>
        <taxon>Bacteria</taxon>
        <taxon>Bacillati</taxon>
        <taxon>Bacillota</taxon>
        <taxon>Clostridia</taxon>
        <taxon>Eubacteriales</taxon>
        <taxon>Oscillospiraceae</taxon>
        <taxon>Neglectibacter</taxon>
    </lineage>
</organism>